<evidence type="ECO:0000313" key="3">
    <source>
        <dbReference type="Proteomes" id="UP000234530"/>
    </source>
</evidence>
<dbReference type="OrthoDB" id="7772081at2"/>
<dbReference type="EMBL" id="CP025432">
    <property type="protein sequence ID" value="AUH66807.1"/>
    <property type="molecule type" value="Genomic_DNA"/>
</dbReference>
<feature type="signal peptide" evidence="1">
    <location>
        <begin position="1"/>
        <end position="22"/>
    </location>
</feature>
<reference evidence="2 3" key="1">
    <citation type="journal article" date="2013" name="Antonie Van Leeuwenhoek">
        <title>Paracoccus zhejiangensis sp. nov., isolated from activated sludge in wastewater-treatment system.</title>
        <authorList>
            <person name="Wu Z.G."/>
            <person name="Zhang D.F."/>
            <person name="Liu Y.L."/>
            <person name="Wang F."/>
            <person name="Jiang X."/>
            <person name="Li C."/>
            <person name="Li S.P."/>
            <person name="Hong Q."/>
            <person name="Li W.J."/>
        </authorList>
    </citation>
    <scope>NUCLEOTIDE SEQUENCE [LARGE SCALE GENOMIC DNA]</scope>
    <source>
        <strain evidence="2 3">J6</strain>
        <plasmid evidence="3">Plasmid ppz02</plasmid>
    </source>
</reference>
<dbReference type="KEGG" id="pzh:CX676_21145"/>
<name>A0A2H5F5J4_9RHOB</name>
<dbReference type="RefSeq" id="WP_101754771.1">
    <property type="nucleotide sequence ID" value="NZ_CP025432.1"/>
</dbReference>
<feature type="chain" id="PRO_5014134345" evidence="1">
    <location>
        <begin position="23"/>
        <end position="206"/>
    </location>
</feature>
<keyword evidence="3" id="KW-1185">Reference proteome</keyword>
<dbReference type="AlphaFoldDB" id="A0A2H5F5J4"/>
<keyword evidence="1" id="KW-0732">Signal</keyword>
<organism evidence="2 3">
    <name type="scientific">Paracoccus zhejiangensis</name>
    <dbReference type="NCBI Taxonomy" id="1077935"/>
    <lineage>
        <taxon>Bacteria</taxon>
        <taxon>Pseudomonadati</taxon>
        <taxon>Pseudomonadota</taxon>
        <taxon>Alphaproteobacteria</taxon>
        <taxon>Rhodobacterales</taxon>
        <taxon>Paracoccaceae</taxon>
        <taxon>Paracoccus</taxon>
    </lineage>
</organism>
<dbReference type="Proteomes" id="UP000234530">
    <property type="component" value="Plasmid pPZ02"/>
</dbReference>
<proteinExistence type="predicted"/>
<protein>
    <submittedName>
        <fullName evidence="2">Uncharacterized protein</fullName>
    </submittedName>
</protein>
<evidence type="ECO:0000313" key="2">
    <source>
        <dbReference type="EMBL" id="AUH66807.1"/>
    </source>
</evidence>
<gene>
    <name evidence="2" type="ORF">CX676_21145</name>
</gene>
<geneLocation type="plasmid" evidence="3">
    <name>ppz02</name>
</geneLocation>
<evidence type="ECO:0000256" key="1">
    <source>
        <dbReference type="SAM" id="SignalP"/>
    </source>
</evidence>
<accession>A0A2H5F5J4</accession>
<keyword evidence="2" id="KW-0614">Plasmid</keyword>
<sequence>MKKRMILGGTALLALLAAMAVAQMRPGEDPAPDGLVAGEMATGGVATGAPVTAAEDNPFAGLDEMFNEPGPDLGMTEEQVQAEDDYLRITPPAGETGDVPEALTENVPYETCEKVPEVRSAEYEASNAEASATRMIYSYVLMRHTLDSRDCSCAGKVAPFDEVRKIKEQIAAEHGADWNRAKFGNDFFSQSRRLRDQVEAMCGGKF</sequence>